<evidence type="ECO:0000256" key="12">
    <source>
        <dbReference type="ARBA" id="ARBA00023015"/>
    </source>
</evidence>
<dbReference type="InterPro" id="IPR002557">
    <property type="entry name" value="Chitin-bd_dom"/>
</dbReference>
<evidence type="ECO:0000256" key="9">
    <source>
        <dbReference type="ARBA" id="ARBA00022737"/>
    </source>
</evidence>
<accession>A0A4S2KZD9</accession>
<dbReference type="Pfam" id="PF01607">
    <property type="entry name" value="CBM_14"/>
    <property type="match status" value="1"/>
</dbReference>
<dbReference type="GO" id="GO:0005829">
    <property type="term" value="C:cytosol"/>
    <property type="evidence" value="ECO:0007669"/>
    <property type="project" value="UniProtKB-ARBA"/>
</dbReference>
<dbReference type="PROSITE" id="PS50082">
    <property type="entry name" value="WD_REPEATS_2"/>
    <property type="match status" value="5"/>
</dbReference>
<feature type="domain" description="Chitin-binding type-2" evidence="23">
    <location>
        <begin position="52"/>
        <end position="114"/>
    </location>
</feature>
<dbReference type="GO" id="GO:0004408">
    <property type="term" value="F:holocytochrome-c synthase activity"/>
    <property type="evidence" value="ECO:0007669"/>
    <property type="project" value="UniProtKB-EC"/>
</dbReference>
<feature type="repeat" description="WD" evidence="20">
    <location>
        <begin position="1530"/>
        <end position="1571"/>
    </location>
</feature>
<dbReference type="SMART" id="SM00339">
    <property type="entry name" value="FH"/>
    <property type="match status" value="1"/>
</dbReference>
<name>A0A4S2KZD9_9HYME</name>
<evidence type="ECO:0000256" key="17">
    <source>
        <dbReference type="ARBA" id="ARBA00023239"/>
    </source>
</evidence>
<dbReference type="InterPro" id="IPR020472">
    <property type="entry name" value="WD40_PAC1"/>
</dbReference>
<proteinExistence type="inferred from homology"/>
<comment type="caution">
    <text evidence="24">The sequence shown here is derived from an EMBL/GenBank/DDBJ whole genome shotgun (WGS) entry which is preliminary data.</text>
</comment>
<dbReference type="GO" id="GO:0043565">
    <property type="term" value="F:sequence-specific DNA binding"/>
    <property type="evidence" value="ECO:0007669"/>
    <property type="project" value="InterPro"/>
</dbReference>
<dbReference type="PANTHER" id="PTHR19879">
    <property type="entry name" value="TRANSCRIPTION INITIATION FACTOR TFIID"/>
    <property type="match status" value="1"/>
</dbReference>
<dbReference type="STRING" id="300112.A0A4S2KZD9"/>
<dbReference type="InterPro" id="IPR019775">
    <property type="entry name" value="WD40_repeat_CS"/>
</dbReference>
<dbReference type="Pfam" id="PF00250">
    <property type="entry name" value="Forkhead"/>
    <property type="match status" value="1"/>
</dbReference>
<dbReference type="InterPro" id="IPR000511">
    <property type="entry name" value="Holocyt_c/c1_synthase"/>
</dbReference>
<evidence type="ECO:0000259" key="22">
    <source>
        <dbReference type="PROSITE" id="PS50039"/>
    </source>
</evidence>
<keyword evidence="10" id="KW-0999">Mitochondrion inner membrane</keyword>
<feature type="region of interest" description="Disordered" evidence="21">
    <location>
        <begin position="343"/>
        <end position="372"/>
    </location>
</feature>
<evidence type="ECO:0000256" key="4">
    <source>
        <dbReference type="ARBA" id="ARBA00009435"/>
    </source>
</evidence>
<dbReference type="InterPro" id="IPR036322">
    <property type="entry name" value="WD40_repeat_dom_sf"/>
</dbReference>
<dbReference type="SUPFAM" id="SSF50978">
    <property type="entry name" value="WD40 repeat-like"/>
    <property type="match status" value="1"/>
</dbReference>
<feature type="repeat" description="WD" evidence="20">
    <location>
        <begin position="1488"/>
        <end position="1522"/>
    </location>
</feature>
<dbReference type="SUPFAM" id="SSF57625">
    <property type="entry name" value="Invertebrate chitin-binding proteins"/>
    <property type="match status" value="1"/>
</dbReference>
<dbReference type="Gene3D" id="1.25.40.500">
    <property type="entry name" value="TFIID subunit TAF5, NTD2 domain"/>
    <property type="match status" value="1"/>
</dbReference>
<dbReference type="InterPro" id="IPR047515">
    <property type="entry name" value="FH_FOXL2"/>
</dbReference>
<feature type="compositionally biased region" description="Low complexity" evidence="21">
    <location>
        <begin position="1887"/>
        <end position="1905"/>
    </location>
</feature>
<comment type="subcellular location">
    <subcellularLocation>
        <location evidence="2">Mitochondrion inner membrane</location>
    </subcellularLocation>
    <subcellularLocation>
        <location evidence="1 19">Nucleus</location>
    </subcellularLocation>
</comment>
<dbReference type="InterPro" id="IPR036508">
    <property type="entry name" value="Chitin-bd_dom_sf"/>
</dbReference>
<evidence type="ECO:0000256" key="3">
    <source>
        <dbReference type="ARBA" id="ARBA00007255"/>
    </source>
</evidence>
<dbReference type="Gene3D" id="2.170.140.10">
    <property type="entry name" value="Chitin binding domain"/>
    <property type="match status" value="1"/>
</dbReference>
<feature type="compositionally biased region" description="Polar residues" evidence="21">
    <location>
        <begin position="183"/>
        <end position="193"/>
    </location>
</feature>
<evidence type="ECO:0000256" key="5">
    <source>
        <dbReference type="ARBA" id="ARBA00012218"/>
    </source>
</evidence>
<dbReference type="InterPro" id="IPR018122">
    <property type="entry name" value="TF_fork_head_CS_1"/>
</dbReference>
<dbReference type="PROSITE" id="PS00658">
    <property type="entry name" value="FORK_HEAD_2"/>
    <property type="match status" value="1"/>
</dbReference>
<gene>
    <name evidence="24" type="ORF">DBV15_06685</name>
</gene>
<dbReference type="Pfam" id="PF04494">
    <property type="entry name" value="TFIID_NTD2"/>
    <property type="match status" value="1"/>
</dbReference>
<feature type="DNA-binding region" description="Fork-head" evidence="19">
    <location>
        <begin position="1968"/>
        <end position="2062"/>
    </location>
</feature>
<evidence type="ECO:0000256" key="15">
    <source>
        <dbReference type="ARBA" id="ARBA00023136"/>
    </source>
</evidence>
<reference evidence="24 25" key="1">
    <citation type="journal article" date="2019" name="Philos. Trans. R. Soc. Lond., B, Biol. Sci.">
        <title>Ant behaviour and brain gene expression of defending hosts depend on the ecological success of the intruding social parasite.</title>
        <authorList>
            <person name="Kaur R."/>
            <person name="Stoldt M."/>
            <person name="Jongepier E."/>
            <person name="Feldmeyer B."/>
            <person name="Menzel F."/>
            <person name="Bornberg-Bauer E."/>
            <person name="Foitzik S."/>
        </authorList>
    </citation>
    <scope>NUCLEOTIDE SEQUENCE [LARGE SCALE GENOMIC DNA]</scope>
    <source>
        <tissue evidence="24">Whole body</tissue>
    </source>
</reference>
<keyword evidence="6 20" id="KW-0853">WD repeat</keyword>
<feature type="compositionally biased region" description="Basic and acidic residues" evidence="21">
    <location>
        <begin position="194"/>
        <end position="214"/>
    </location>
</feature>
<dbReference type="GO" id="GO:0005743">
    <property type="term" value="C:mitochondrial inner membrane"/>
    <property type="evidence" value="ECO:0007669"/>
    <property type="project" value="UniProtKB-SubCell"/>
</dbReference>
<dbReference type="GO" id="GO:0005634">
    <property type="term" value="C:nucleus"/>
    <property type="evidence" value="ECO:0007669"/>
    <property type="project" value="UniProtKB-SubCell"/>
</dbReference>
<dbReference type="Gene3D" id="2.130.10.10">
    <property type="entry name" value="YVTN repeat-like/Quinoprotein amine dehydrogenase"/>
    <property type="match status" value="2"/>
</dbReference>
<keyword evidence="12" id="KW-0805">Transcription regulation</keyword>
<dbReference type="PROSITE" id="PS00657">
    <property type="entry name" value="FORK_HEAD_1"/>
    <property type="match status" value="1"/>
</dbReference>
<evidence type="ECO:0000256" key="8">
    <source>
        <dbReference type="ARBA" id="ARBA00022723"/>
    </source>
</evidence>
<dbReference type="SUPFAM" id="SSF160897">
    <property type="entry name" value="Taf5 N-terminal domain-like"/>
    <property type="match status" value="1"/>
</dbReference>
<dbReference type="GO" id="GO:0046872">
    <property type="term" value="F:metal ion binding"/>
    <property type="evidence" value="ECO:0007669"/>
    <property type="project" value="UniProtKB-KW"/>
</dbReference>
<evidence type="ECO:0000256" key="10">
    <source>
        <dbReference type="ARBA" id="ARBA00022792"/>
    </source>
</evidence>
<dbReference type="EC" id="4.4.1.17" evidence="5"/>
<keyword evidence="17" id="KW-0456">Lyase</keyword>
<comment type="similarity">
    <text evidence="3">Belongs to the cytochrome c-type heme lyase family.</text>
</comment>
<dbReference type="Pfam" id="PF01265">
    <property type="entry name" value="Cyto_heme_lyase"/>
    <property type="match status" value="1"/>
</dbReference>
<dbReference type="PANTHER" id="PTHR19879:SF5">
    <property type="entry name" value="WD REPEAT-CONTAINING PROTEIN 55 HOMOLOG"/>
    <property type="match status" value="1"/>
</dbReference>
<evidence type="ECO:0000256" key="20">
    <source>
        <dbReference type="PROSITE-ProRule" id="PRU00221"/>
    </source>
</evidence>
<evidence type="ECO:0000313" key="25">
    <source>
        <dbReference type="Proteomes" id="UP000310200"/>
    </source>
</evidence>
<dbReference type="PROSITE" id="PS50294">
    <property type="entry name" value="WD_REPEATS_REGION"/>
    <property type="match status" value="5"/>
</dbReference>
<evidence type="ECO:0000256" key="11">
    <source>
        <dbReference type="ARBA" id="ARBA00023004"/>
    </source>
</evidence>
<dbReference type="Proteomes" id="UP000310200">
    <property type="component" value="Unassembled WGS sequence"/>
</dbReference>
<evidence type="ECO:0000256" key="21">
    <source>
        <dbReference type="SAM" id="MobiDB-lite"/>
    </source>
</evidence>
<feature type="compositionally biased region" description="Low complexity" evidence="21">
    <location>
        <begin position="348"/>
        <end position="362"/>
    </location>
</feature>
<feature type="compositionally biased region" description="Basic residues" evidence="21">
    <location>
        <begin position="1870"/>
        <end position="1886"/>
    </location>
</feature>
<evidence type="ECO:0000256" key="2">
    <source>
        <dbReference type="ARBA" id="ARBA00004273"/>
    </source>
</evidence>
<dbReference type="Gene3D" id="3.80.10.10">
    <property type="entry name" value="Ribonuclease Inhibitor"/>
    <property type="match status" value="2"/>
</dbReference>
<dbReference type="SUPFAM" id="SSF46785">
    <property type="entry name" value="Winged helix' DNA-binding domain"/>
    <property type="match status" value="1"/>
</dbReference>
<keyword evidence="8" id="KW-0479">Metal-binding</keyword>
<dbReference type="InterPro" id="IPR036388">
    <property type="entry name" value="WH-like_DNA-bd_sf"/>
</dbReference>
<keyword evidence="16" id="KW-0804">Transcription</keyword>
<feature type="region of interest" description="Disordered" evidence="21">
    <location>
        <begin position="1849"/>
        <end position="1966"/>
    </location>
</feature>
<feature type="repeat" description="WD" evidence="20">
    <location>
        <begin position="1572"/>
        <end position="1613"/>
    </location>
</feature>
<keyword evidence="9" id="KW-0677">Repeat</keyword>
<evidence type="ECO:0000259" key="23">
    <source>
        <dbReference type="PROSITE" id="PS50940"/>
    </source>
</evidence>
<protein>
    <recommendedName>
        <fullName evidence="5">holocytochrome-c synthase</fullName>
        <ecNumber evidence="5">4.4.1.17</ecNumber>
    </recommendedName>
</protein>
<feature type="region of interest" description="Disordered" evidence="21">
    <location>
        <begin position="528"/>
        <end position="553"/>
    </location>
</feature>
<dbReference type="PROSITE" id="PS50940">
    <property type="entry name" value="CHIT_BIND_II"/>
    <property type="match status" value="1"/>
</dbReference>
<feature type="compositionally biased region" description="Basic and acidic residues" evidence="21">
    <location>
        <begin position="142"/>
        <end position="159"/>
    </location>
</feature>
<dbReference type="InterPro" id="IPR036390">
    <property type="entry name" value="WH_DNA-bd_sf"/>
</dbReference>
<keyword evidence="11" id="KW-0408">Iron</keyword>
<dbReference type="InterPro" id="IPR007582">
    <property type="entry name" value="TFIID_NTD2"/>
</dbReference>
<feature type="compositionally biased region" description="Low complexity" evidence="21">
    <location>
        <begin position="166"/>
        <end position="179"/>
    </location>
</feature>
<dbReference type="SMART" id="SM00320">
    <property type="entry name" value="WD40"/>
    <property type="match status" value="5"/>
</dbReference>
<dbReference type="SUPFAM" id="SSF52058">
    <property type="entry name" value="L domain-like"/>
    <property type="match status" value="1"/>
</dbReference>
<dbReference type="Gene3D" id="1.10.10.10">
    <property type="entry name" value="Winged helix-like DNA-binding domain superfamily/Winged helix DNA-binding domain"/>
    <property type="match status" value="1"/>
</dbReference>
<dbReference type="PROSITE" id="PS50039">
    <property type="entry name" value="FORK_HEAD_3"/>
    <property type="match status" value="1"/>
</dbReference>
<dbReference type="CDD" id="cd08044">
    <property type="entry name" value="TAF5_NTD2"/>
    <property type="match status" value="1"/>
</dbReference>
<evidence type="ECO:0000256" key="16">
    <source>
        <dbReference type="ARBA" id="ARBA00023163"/>
    </source>
</evidence>
<feature type="compositionally biased region" description="Basic and acidic residues" evidence="21">
    <location>
        <begin position="531"/>
        <end position="540"/>
    </location>
</feature>
<evidence type="ECO:0000256" key="18">
    <source>
        <dbReference type="ARBA" id="ARBA00023242"/>
    </source>
</evidence>
<feature type="compositionally biased region" description="Polar residues" evidence="21">
    <location>
        <begin position="363"/>
        <end position="372"/>
    </location>
</feature>
<dbReference type="EMBL" id="QBLH01000455">
    <property type="protein sequence ID" value="TGZ55491.1"/>
    <property type="molecule type" value="Genomic_DNA"/>
</dbReference>
<keyword evidence="18 19" id="KW-0539">Nucleus</keyword>
<keyword evidence="25" id="KW-1185">Reference proteome</keyword>
<feature type="repeat" description="WD" evidence="20">
    <location>
        <begin position="1446"/>
        <end position="1487"/>
    </location>
</feature>
<dbReference type="PRINTS" id="PR00053">
    <property type="entry name" value="FORKHEAD"/>
</dbReference>
<feature type="region of interest" description="Disordered" evidence="21">
    <location>
        <begin position="142"/>
        <end position="260"/>
    </location>
</feature>
<keyword evidence="14" id="KW-0496">Mitochondrion</keyword>
<dbReference type="InterPro" id="IPR037264">
    <property type="entry name" value="TFIID_NTD2_sf"/>
</dbReference>
<dbReference type="InterPro" id="IPR001766">
    <property type="entry name" value="Fork_head_dom"/>
</dbReference>
<dbReference type="CDD" id="cd20028">
    <property type="entry name" value="FH_FOXL2"/>
    <property type="match status" value="1"/>
</dbReference>
<dbReference type="PRINTS" id="PR00320">
    <property type="entry name" value="GPROTEINBRPT"/>
</dbReference>
<evidence type="ECO:0000313" key="24">
    <source>
        <dbReference type="EMBL" id="TGZ55491.1"/>
    </source>
</evidence>
<dbReference type="FunFam" id="1.10.10.10:FF:000016">
    <property type="entry name" value="Forkhead box protein I1"/>
    <property type="match status" value="1"/>
</dbReference>
<evidence type="ECO:0000256" key="13">
    <source>
        <dbReference type="ARBA" id="ARBA00023125"/>
    </source>
</evidence>
<feature type="compositionally biased region" description="Polar residues" evidence="21">
    <location>
        <begin position="229"/>
        <end position="258"/>
    </location>
</feature>
<dbReference type="GO" id="GO:0005576">
    <property type="term" value="C:extracellular region"/>
    <property type="evidence" value="ECO:0007669"/>
    <property type="project" value="InterPro"/>
</dbReference>
<dbReference type="Pfam" id="PF00400">
    <property type="entry name" value="WD40"/>
    <property type="match status" value="4"/>
</dbReference>
<feature type="compositionally biased region" description="Low complexity" evidence="21">
    <location>
        <begin position="1923"/>
        <end position="1966"/>
    </location>
</feature>
<keyword evidence="13 19" id="KW-0238">DNA-binding</keyword>
<evidence type="ECO:0000256" key="1">
    <source>
        <dbReference type="ARBA" id="ARBA00004123"/>
    </source>
</evidence>
<evidence type="ECO:0000256" key="19">
    <source>
        <dbReference type="PROSITE-ProRule" id="PRU00089"/>
    </source>
</evidence>
<dbReference type="PROSITE" id="PS00678">
    <property type="entry name" value="WD_REPEATS_1"/>
    <property type="match status" value="1"/>
</dbReference>
<keyword evidence="15" id="KW-0472">Membrane</keyword>
<comment type="similarity">
    <text evidence="4">Belongs to the WD repeat TAF5 family.</text>
</comment>
<dbReference type="PROSITE" id="PS00822">
    <property type="entry name" value="CYTO_HEME_LYASE_2"/>
    <property type="match status" value="1"/>
</dbReference>
<dbReference type="GO" id="GO:0003700">
    <property type="term" value="F:DNA-binding transcription factor activity"/>
    <property type="evidence" value="ECO:0007669"/>
    <property type="project" value="InterPro"/>
</dbReference>
<dbReference type="GO" id="GO:0008061">
    <property type="term" value="F:chitin binding"/>
    <property type="evidence" value="ECO:0007669"/>
    <property type="project" value="InterPro"/>
</dbReference>
<evidence type="ECO:0000256" key="6">
    <source>
        <dbReference type="ARBA" id="ARBA00022574"/>
    </source>
</evidence>
<feature type="repeat" description="WD" evidence="20">
    <location>
        <begin position="1614"/>
        <end position="1645"/>
    </location>
</feature>
<dbReference type="InterPro" id="IPR030456">
    <property type="entry name" value="TF_fork_head_CS_2"/>
</dbReference>
<feature type="domain" description="Fork-head" evidence="22">
    <location>
        <begin position="1968"/>
        <end position="2062"/>
    </location>
</feature>
<dbReference type="InterPro" id="IPR032675">
    <property type="entry name" value="LRR_dom_sf"/>
</dbReference>
<dbReference type="SMART" id="SM00494">
    <property type="entry name" value="ChtBD2"/>
    <property type="match status" value="1"/>
</dbReference>
<dbReference type="InterPro" id="IPR015943">
    <property type="entry name" value="WD40/YVTN_repeat-like_dom_sf"/>
</dbReference>
<sequence length="2289" mass="258585">MHNSIVRLKYMNKVKFGFDGRCTCTVGILWSCVLGLQRPPPRYSQQYMPETSFSCRNKIVGSYYADPETDCQVFHVCVSVAGTIQDYKFLCPNDTAFDQESQTCADWYDVDCEAATLYYASDNFDLYRIGSGLESVSYDNLRSSDAEPQDHLQRSETSDAVRSSANTVNRVSSSNYNNREVLRSSSSGNFYNRNNKEDEYENEKSYKEDQEAAKKKVSGVRKVSRKQHVPSSTYRPTTTYQDTYSNHQSPSTTARTTPNSVYNTNLYNVYNSNNYNQQNTGSSVQATTLKPTYSPKIYQYAQSTTVQPSTNYQTSDYTNHQQRNYNNIQRGSSAAVAYQSTTPAPTVYNNNYNNNNNNNNNNGQYRPATSTSQDIPQTTAKYYANNFASNSYAPTTYSPATKKYVNVDNTVAQTALRNNDNGQYYDKTSQAVKPSTQYYDSTKTPKKATQYNNYDNASSGKSYYIETSTGSYNLARSSAGIGFSPASINHLAESPRTTPVPRKSDMGNALTAASVSAADVIAPLSQQITKPESHRTKEKQTQPPPECPMHKSGQFNTINYASECPMDKMDASEINPLNMMPPGNQQPAPDQPFPLPTDRQVSSIPKATGHEGEFWVYPSQQMFWNAMLRKGWRWKNEDICQKDMDDIIKIHNANNEQAWQEVLKWEALHARECGSPKLRSFGGKASKYSPRARIRYWLGYELPFDRHDWIIDRCGKDVRYIIDYYDGGKVNEKYTFALLDVRPAMDSWENIWDRMKVTWWRWRYQSNDEPVSAIFHQDRWGKTWSPHMKRINPFHHSNADDCLHRLLSSWPRLELVALQCIVLTDHNLKLLTQCKNLKQLQLYWAKLVTPDKCSIILEQCPKLQEFHLLSCNIDDCLVNEWKERYPHILETSETLIRPLVPTIWQYPTVPAKDIEFHEAVYVIRVCMYETSRNKPGDVIQISAQDDSNNEWFTLWRRTDYKSEIVPPTSRLFSPPLSHPRDFKTKMLRLFFKNSMSKTRLGFYTKLDAVMLIGTSELVRPRNYEKSLTNLLKTINRCMYSPHHEDIHNLTADFKNAHMDIDYLQRHLSEYCTVMKYCSRRRLTHLRLGYCRSINNLALLKISEICVNLKELNLDYCLGIDDEEFSYLEKLNNLEHLNLRNTCIEPECLYKILQKNQRMREFNFEPAFLSCIRDTAATEFINVCPNLEVIRFPSDINLTSQDINKWMNAILNEKIRIELLGLLYPIFCHLYLEMLHTGNRETATDFLRTHQNEFVSETEKDFLEELSSVFSVQDIELRPLVNAFRTRKYKVDLSESAHICLRQYLTKYGHIILMQIINTHITIIRKADSPQMDGEVPEEKSQRYEASINGHMEQPSGTGVDREMRELQEAIRLMQNNAHQPLRLFTMDKLAVGFSTAEIRLWGIGETVLVKTKNKQTCVPSACDISPFYRFNEQENTVRSEAGAIILRGHTDVVHDLRFIPEVDILLSVSSDKDMRAWRLNNYSCTAIYSGHSYPIWCMDTSVFNLYIATGSHDRTAKLWSLDRTFPLRIFAGHFLDVNCIKFHPSARYLATGSADKTIRLWSKDDGNLRRVYVGAQSTIYTLAFSPDGKYLAAAGDDKSISIWDLATNGLLTELKGHKDTVMNVDWSLDGQYIASASLDGVVRLWPTQDFVKTLNGGSSSALAQSEAPQVYSTSCSSILSLNYYKKNNSLICIGTNGTFVPNFFQYCLQDDYVGDDVFLQDVNLDARQNLESRIDILARRRGGAIVEIPTGDWVQLQQHRVNAAATADAFMNYVDRSRMVSHIIPVSGELQQGNGNLGSAGLSSMQDSPHSLKIKQEPFQLSPPSPLPPLHQVSGFVSELQSGCIGGNAKDLDSSSVPGSLGRGLTHHVSLSHHHHHHHHHPHHSLHSPSSVVSMHTTTTTAAGSTHHHLDDKGSSPVGALHSTTNSNPSTPSAPSTPTAATTDSTATTVATGTNNGANGASTATNSKPPFSYVALIAMAIQHSSAKRATLSEIYAYITAKFPYFEKNKKGWQNSIRHNLSLNECFVKVPREGGGERKGNFWTLDPQYEDMFENGNYRRRRRMKRPYRNAPYHKPLFGDPFSATHVHLGPRNIFGHSPPSYAPTAYTRYDTSAWSLQQSQLSYSHCQSLQPQLQPMQSMQIPAMNGYSQLGSSLSESLFSHFAPSFVERGNAERPDKAFQGNYLDVPGGTAGSPGSMGGGTFGSSFAACSRRHESAMATDTMPGRCYWPEMVNVKEEPGTNAVSTSVGVGVGVGGVGVPSGMMGSATSSGVSTTGFAPMEFQTRSKCFM</sequence>
<dbReference type="PROSITE" id="PS00821">
    <property type="entry name" value="CYTO_HEME_LYASE_1"/>
    <property type="match status" value="1"/>
</dbReference>
<dbReference type="CDD" id="cd00200">
    <property type="entry name" value="WD40"/>
    <property type="match status" value="1"/>
</dbReference>
<evidence type="ECO:0000256" key="14">
    <source>
        <dbReference type="ARBA" id="ARBA00023128"/>
    </source>
</evidence>
<feature type="compositionally biased region" description="Basic residues" evidence="21">
    <location>
        <begin position="215"/>
        <end position="228"/>
    </location>
</feature>
<organism evidence="24 25">
    <name type="scientific">Temnothorax longispinosus</name>
    <dbReference type="NCBI Taxonomy" id="300112"/>
    <lineage>
        <taxon>Eukaryota</taxon>
        <taxon>Metazoa</taxon>
        <taxon>Ecdysozoa</taxon>
        <taxon>Arthropoda</taxon>
        <taxon>Hexapoda</taxon>
        <taxon>Insecta</taxon>
        <taxon>Pterygota</taxon>
        <taxon>Neoptera</taxon>
        <taxon>Endopterygota</taxon>
        <taxon>Hymenoptera</taxon>
        <taxon>Apocrita</taxon>
        <taxon>Aculeata</taxon>
        <taxon>Formicoidea</taxon>
        <taxon>Formicidae</taxon>
        <taxon>Myrmicinae</taxon>
        <taxon>Temnothorax</taxon>
    </lineage>
</organism>
<keyword evidence="7" id="KW-0349">Heme</keyword>
<dbReference type="InterPro" id="IPR001680">
    <property type="entry name" value="WD40_rpt"/>
</dbReference>
<evidence type="ECO:0000256" key="7">
    <source>
        <dbReference type="ARBA" id="ARBA00022617"/>
    </source>
</evidence>